<keyword evidence="4" id="KW-0804">Transcription</keyword>
<dbReference type="SUPFAM" id="SSF53850">
    <property type="entry name" value="Periplasmic binding protein-like II"/>
    <property type="match status" value="1"/>
</dbReference>
<gene>
    <name evidence="7" type="ORF">GCM10009755_06790</name>
</gene>
<evidence type="ECO:0000313" key="8">
    <source>
        <dbReference type="Proteomes" id="UP001500755"/>
    </source>
</evidence>
<dbReference type="Proteomes" id="UP001500755">
    <property type="component" value="Unassembled WGS sequence"/>
</dbReference>
<accession>A0ABN2T908</accession>
<feature type="region of interest" description="Disordered" evidence="5">
    <location>
        <begin position="260"/>
        <end position="284"/>
    </location>
</feature>
<evidence type="ECO:0000259" key="6">
    <source>
        <dbReference type="PROSITE" id="PS50931"/>
    </source>
</evidence>
<dbReference type="SUPFAM" id="SSF46785">
    <property type="entry name" value="Winged helix' DNA-binding domain"/>
    <property type="match status" value="1"/>
</dbReference>
<evidence type="ECO:0000256" key="2">
    <source>
        <dbReference type="ARBA" id="ARBA00023015"/>
    </source>
</evidence>
<dbReference type="Gene3D" id="1.10.10.10">
    <property type="entry name" value="Winged helix-like DNA-binding domain superfamily/Winged helix DNA-binding domain"/>
    <property type="match status" value="1"/>
</dbReference>
<evidence type="ECO:0000256" key="3">
    <source>
        <dbReference type="ARBA" id="ARBA00023125"/>
    </source>
</evidence>
<protein>
    <submittedName>
        <fullName evidence="7">LysR family transcriptional regulator</fullName>
    </submittedName>
</protein>
<dbReference type="InterPro" id="IPR005119">
    <property type="entry name" value="LysR_subst-bd"/>
</dbReference>
<feature type="compositionally biased region" description="Gly residues" evidence="5">
    <location>
        <begin position="264"/>
        <end position="274"/>
    </location>
</feature>
<dbReference type="Gene3D" id="3.40.190.10">
    <property type="entry name" value="Periplasmic binding protein-like II"/>
    <property type="match status" value="2"/>
</dbReference>
<dbReference type="PANTHER" id="PTHR30126">
    <property type="entry name" value="HTH-TYPE TRANSCRIPTIONAL REGULATOR"/>
    <property type="match status" value="1"/>
</dbReference>
<sequence length="323" mass="34945">MYDLTRLRILREVHLRGTLAAAAEALALDPSTVSHQLRRLERETGVRLTEPVGRGVRLTPESLVLVRHTESILEHLARAEAEIAAGRDTVRGHVRLATFQTAAHTIVPEALAALRTAHPDLTVSFRHLEVEEALPALLAHDFDLVLQEEYPDRPRRRATGAVISPIGADRLWLVGPVTDEEDGRTRPADLAALDDHDWVMEPLGTHARAWARAECHRAGFEPRVTFETSDMLLHLRLASSAARTVAFVPALALEAGENATGNNVAGGGASGGDTAGSPWRLGRLPGDPHRTVSVAFRRGSDDSPALTAVREALTAAMVRRGLG</sequence>
<evidence type="ECO:0000256" key="4">
    <source>
        <dbReference type="ARBA" id="ARBA00023163"/>
    </source>
</evidence>
<organism evidence="7 8">
    <name type="scientific">Brevibacterium samyangense</name>
    <dbReference type="NCBI Taxonomy" id="366888"/>
    <lineage>
        <taxon>Bacteria</taxon>
        <taxon>Bacillati</taxon>
        <taxon>Actinomycetota</taxon>
        <taxon>Actinomycetes</taxon>
        <taxon>Micrococcales</taxon>
        <taxon>Brevibacteriaceae</taxon>
        <taxon>Brevibacterium</taxon>
    </lineage>
</organism>
<dbReference type="PANTHER" id="PTHR30126:SF40">
    <property type="entry name" value="HTH-TYPE TRANSCRIPTIONAL REGULATOR GLTR"/>
    <property type="match status" value="1"/>
</dbReference>
<keyword evidence="8" id="KW-1185">Reference proteome</keyword>
<dbReference type="RefSeq" id="WP_344306971.1">
    <property type="nucleotide sequence ID" value="NZ_BAAANO010000005.1"/>
</dbReference>
<dbReference type="Pfam" id="PF03466">
    <property type="entry name" value="LysR_substrate"/>
    <property type="match status" value="1"/>
</dbReference>
<dbReference type="Pfam" id="PF00126">
    <property type="entry name" value="HTH_1"/>
    <property type="match status" value="1"/>
</dbReference>
<evidence type="ECO:0000256" key="1">
    <source>
        <dbReference type="ARBA" id="ARBA00009437"/>
    </source>
</evidence>
<dbReference type="InterPro" id="IPR036390">
    <property type="entry name" value="WH_DNA-bd_sf"/>
</dbReference>
<dbReference type="PROSITE" id="PS50931">
    <property type="entry name" value="HTH_LYSR"/>
    <property type="match status" value="1"/>
</dbReference>
<reference evidence="7 8" key="1">
    <citation type="journal article" date="2019" name="Int. J. Syst. Evol. Microbiol.">
        <title>The Global Catalogue of Microorganisms (GCM) 10K type strain sequencing project: providing services to taxonomists for standard genome sequencing and annotation.</title>
        <authorList>
            <consortium name="The Broad Institute Genomics Platform"/>
            <consortium name="The Broad Institute Genome Sequencing Center for Infectious Disease"/>
            <person name="Wu L."/>
            <person name="Ma J."/>
        </authorList>
    </citation>
    <scope>NUCLEOTIDE SEQUENCE [LARGE SCALE GENOMIC DNA]</scope>
    <source>
        <strain evidence="7 8">JCM 14546</strain>
    </source>
</reference>
<keyword evidence="3" id="KW-0238">DNA-binding</keyword>
<dbReference type="InterPro" id="IPR000847">
    <property type="entry name" value="LysR_HTH_N"/>
</dbReference>
<feature type="domain" description="HTH lysR-type" evidence="6">
    <location>
        <begin position="1"/>
        <end position="59"/>
    </location>
</feature>
<keyword evidence="2" id="KW-0805">Transcription regulation</keyword>
<evidence type="ECO:0000256" key="5">
    <source>
        <dbReference type="SAM" id="MobiDB-lite"/>
    </source>
</evidence>
<proteinExistence type="inferred from homology"/>
<evidence type="ECO:0000313" key="7">
    <source>
        <dbReference type="EMBL" id="GAA2001122.1"/>
    </source>
</evidence>
<comment type="caution">
    <text evidence="7">The sequence shown here is derived from an EMBL/GenBank/DDBJ whole genome shotgun (WGS) entry which is preliminary data.</text>
</comment>
<dbReference type="InterPro" id="IPR036388">
    <property type="entry name" value="WH-like_DNA-bd_sf"/>
</dbReference>
<comment type="similarity">
    <text evidence="1">Belongs to the LysR transcriptional regulatory family.</text>
</comment>
<name>A0ABN2T908_9MICO</name>
<dbReference type="EMBL" id="BAAANO010000005">
    <property type="protein sequence ID" value="GAA2001122.1"/>
    <property type="molecule type" value="Genomic_DNA"/>
</dbReference>